<accession>A0AAE1TPS3</accession>
<keyword evidence="4 6" id="KW-0949">S-adenosyl-L-methionine</keyword>
<keyword evidence="3 5" id="KW-0808">Transferase</keyword>
<dbReference type="PANTHER" id="PTHR13393">
    <property type="entry name" value="SAM-DEPENDENT METHYLTRANSFERASE"/>
    <property type="match status" value="1"/>
</dbReference>
<keyword evidence="2 5" id="KW-0489">Methyltransferase</keyword>
<evidence type="ECO:0000256" key="1">
    <source>
        <dbReference type="ARBA" id="ARBA00005878"/>
    </source>
</evidence>
<feature type="compositionally biased region" description="Acidic residues" evidence="7">
    <location>
        <begin position="197"/>
        <end position="213"/>
    </location>
</feature>
<dbReference type="InterPro" id="IPR010286">
    <property type="entry name" value="METTL16/RlmF"/>
</dbReference>
<dbReference type="GO" id="GO:0070475">
    <property type="term" value="P:rRNA base methylation"/>
    <property type="evidence" value="ECO:0007669"/>
    <property type="project" value="TreeGrafter"/>
</dbReference>
<evidence type="ECO:0000256" key="2">
    <source>
        <dbReference type="ARBA" id="ARBA00022603"/>
    </source>
</evidence>
<sequence>MSVKEKKVPPKLNKYMHARNPYRTPPSFKKLASVYPEFRPYCSYDVGGKVHLDFKDPKALRALTTCLLHQDFDLKVTIPDDRLVPMLPLRLNYLLWIEDLLMHAAHCETSDVIVGVDIGTGASCVYPLLAARKLGWNLVATETDNINFTAATTNVNNNDLQDNIIVKKVDDKTVLQGVLDDADIQKQMYLKKKEVNDNNDDDDDDDDDDDEVMSELNNTPSDTPCKHTDGDDNKSMKYMFDFTMCNPPFFSSEEETDSMKKSKKQRGEPISSPTGCIHEKVTTGGEVTFITQMVEESHKFKSKKRVVIIISGTTLIYKAELWSGVI</sequence>
<dbReference type="PANTHER" id="PTHR13393:SF0">
    <property type="entry name" value="RNA N6-ADENOSINE-METHYLTRANSFERASE METTL16"/>
    <property type="match status" value="1"/>
</dbReference>
<dbReference type="EC" id="2.1.1.-" evidence="5"/>
<proteinExistence type="inferred from homology"/>
<comment type="caution">
    <text evidence="8">The sequence shown here is derived from an EMBL/GenBank/DDBJ whole genome shotgun (WGS) entry which is preliminary data.</text>
</comment>
<dbReference type="Gene3D" id="3.40.50.150">
    <property type="entry name" value="Vaccinia Virus protein VP39"/>
    <property type="match status" value="1"/>
</dbReference>
<feature type="binding site" evidence="6">
    <location>
        <position position="246"/>
    </location>
    <ligand>
        <name>S-adenosyl-L-methionine</name>
        <dbReference type="ChEBI" id="CHEBI:59789"/>
    </ligand>
</feature>
<dbReference type="PIRSF" id="PIRSF037350">
    <property type="entry name" value="Mtase_ZK1128_prd"/>
    <property type="match status" value="1"/>
</dbReference>
<dbReference type="GO" id="GO:0008168">
    <property type="term" value="F:methyltransferase activity"/>
    <property type="evidence" value="ECO:0007669"/>
    <property type="project" value="UniProtKB-UniRule"/>
</dbReference>
<feature type="binding site" evidence="6">
    <location>
        <position position="142"/>
    </location>
    <ligand>
        <name>S-adenosyl-L-methionine</name>
        <dbReference type="ChEBI" id="CHEBI:59789"/>
    </ligand>
</feature>
<evidence type="ECO:0000256" key="6">
    <source>
        <dbReference type="PIRSR" id="PIRSR037350-1"/>
    </source>
</evidence>
<evidence type="ECO:0000256" key="5">
    <source>
        <dbReference type="PIRNR" id="PIRNR037350"/>
    </source>
</evidence>
<feature type="binding site" evidence="6">
    <location>
        <position position="119"/>
    </location>
    <ligand>
        <name>S-adenosyl-L-methionine</name>
        <dbReference type="ChEBI" id="CHEBI:59789"/>
    </ligand>
</feature>
<comment type="similarity">
    <text evidence="1 5">Belongs to the methyltransferase superfamily. METTL16/RlmF family.</text>
</comment>
<name>A0AAE1TPS3_9EUCA</name>
<dbReference type="EMBL" id="JAWZYT010005284">
    <property type="protein sequence ID" value="KAK4291065.1"/>
    <property type="molecule type" value="Genomic_DNA"/>
</dbReference>
<dbReference type="GO" id="GO:0005634">
    <property type="term" value="C:nucleus"/>
    <property type="evidence" value="ECO:0007669"/>
    <property type="project" value="TreeGrafter"/>
</dbReference>
<feature type="binding site" evidence="6">
    <location>
        <position position="90"/>
    </location>
    <ligand>
        <name>S-adenosyl-L-methionine</name>
        <dbReference type="ChEBI" id="CHEBI:59789"/>
    </ligand>
</feature>
<gene>
    <name evidence="8" type="ORF">Pmani_036083</name>
</gene>
<protein>
    <recommendedName>
        <fullName evidence="5">U6 small nuclear RNA (adenine-(43)-N(6))-methyltransferase</fullName>
        <ecNumber evidence="5">2.1.1.-</ecNumber>
    </recommendedName>
</protein>
<evidence type="ECO:0000313" key="8">
    <source>
        <dbReference type="EMBL" id="KAK4291065.1"/>
    </source>
</evidence>
<reference evidence="8" key="1">
    <citation type="submission" date="2023-11" db="EMBL/GenBank/DDBJ databases">
        <title>Genome assemblies of two species of porcelain crab, Petrolisthes cinctipes and Petrolisthes manimaculis (Anomura: Porcellanidae).</title>
        <authorList>
            <person name="Angst P."/>
        </authorList>
    </citation>
    <scope>NUCLEOTIDE SEQUENCE</scope>
    <source>
        <strain evidence="8">PB745_02</strain>
        <tissue evidence="8">Gill</tissue>
    </source>
</reference>
<dbReference type="AlphaFoldDB" id="A0AAE1TPS3"/>
<dbReference type="InterPro" id="IPR029063">
    <property type="entry name" value="SAM-dependent_MTases_sf"/>
</dbReference>
<evidence type="ECO:0000256" key="7">
    <source>
        <dbReference type="SAM" id="MobiDB-lite"/>
    </source>
</evidence>
<dbReference type="Proteomes" id="UP001292094">
    <property type="component" value="Unassembled WGS sequence"/>
</dbReference>
<organism evidence="8 9">
    <name type="scientific">Petrolisthes manimaculis</name>
    <dbReference type="NCBI Taxonomy" id="1843537"/>
    <lineage>
        <taxon>Eukaryota</taxon>
        <taxon>Metazoa</taxon>
        <taxon>Ecdysozoa</taxon>
        <taxon>Arthropoda</taxon>
        <taxon>Crustacea</taxon>
        <taxon>Multicrustacea</taxon>
        <taxon>Malacostraca</taxon>
        <taxon>Eumalacostraca</taxon>
        <taxon>Eucarida</taxon>
        <taxon>Decapoda</taxon>
        <taxon>Pleocyemata</taxon>
        <taxon>Anomura</taxon>
        <taxon>Galatheoidea</taxon>
        <taxon>Porcellanidae</taxon>
        <taxon>Petrolisthes</taxon>
    </lineage>
</organism>
<feature type="region of interest" description="Disordered" evidence="7">
    <location>
        <begin position="251"/>
        <end position="277"/>
    </location>
</feature>
<evidence type="ECO:0000256" key="4">
    <source>
        <dbReference type="ARBA" id="ARBA00022691"/>
    </source>
</evidence>
<dbReference type="SUPFAM" id="SSF53335">
    <property type="entry name" value="S-adenosyl-L-methionine-dependent methyltransferases"/>
    <property type="match status" value="1"/>
</dbReference>
<feature type="region of interest" description="Disordered" evidence="7">
    <location>
        <begin position="191"/>
        <end position="230"/>
    </location>
</feature>
<keyword evidence="9" id="KW-1185">Reference proteome</keyword>
<dbReference type="InterPro" id="IPR017182">
    <property type="entry name" value="METTL16/PsiM"/>
</dbReference>
<dbReference type="Pfam" id="PF05971">
    <property type="entry name" value="Methyltransf_10"/>
    <property type="match status" value="2"/>
</dbReference>
<evidence type="ECO:0000313" key="9">
    <source>
        <dbReference type="Proteomes" id="UP001292094"/>
    </source>
</evidence>
<evidence type="ECO:0000256" key="3">
    <source>
        <dbReference type="ARBA" id="ARBA00022679"/>
    </source>
</evidence>